<evidence type="ECO:0000256" key="3">
    <source>
        <dbReference type="ARBA" id="ARBA00022989"/>
    </source>
</evidence>
<gene>
    <name evidence="8" type="ORF">DPMN_129263</name>
</gene>
<sequence>MGMPSVCSNLLRRKTVVTSSLHHTNLTRSLGLLGAIAIGIGSSLGLGAFVITSYAIQNVAGPSFVISVIIAGVANLLAGLAYAENSARLPRAGSAYFYTYVALGELCGFVVGWHLLLENVIAAAIAAKAWSQYVNFITNGTISSAFQLHQMTIASRENSIFVETPDIIALLIALVVSCLSFARAKYTVIVSMVLVLLNGLIIMCFVCIGYLHVDHNNWTGGLGFFAHGFSGVLYGAALLMPVFSGNETITVAVEETREPSKTTPTAIMYSICVCSIVYFCIATSATLALPMSPSMHITDLPDMLDALHIYGASSVIAVGGLIGLIASLLGQICGIPRLLYAMSVDKLMFDRFSHITPKGGLKPYGAIIAGMFVSVISVFVKLEALLQIVSIGTLIAYTMVSISVICFRYQPDTDCLGLYIEYRDIDEDSVLNHMNLFHTSQLNGSSQSSTNSSARDFYYELQNQTEKCRDSQDNEHTHSRQGLQSIRGLPSKISNTANGSVTSLLTTPLSDLSTPSRTSWLRTAIGLIVFILISILLCTLMKISELFKSVNSWLILLILFIVLVALVVSIAVVASQAQHRTKLHFRLPYVPCIPMMSIFINIFLIAALPSEAWIRFAVWTVLGLFMYCAYGYRSSQMSRCTDNAVILSEMAD</sequence>
<accession>A0A9D4JX71</accession>
<organism evidence="8 9">
    <name type="scientific">Dreissena polymorpha</name>
    <name type="common">Zebra mussel</name>
    <name type="synonym">Mytilus polymorpha</name>
    <dbReference type="NCBI Taxonomy" id="45954"/>
    <lineage>
        <taxon>Eukaryota</taxon>
        <taxon>Metazoa</taxon>
        <taxon>Spiralia</taxon>
        <taxon>Lophotrochozoa</taxon>
        <taxon>Mollusca</taxon>
        <taxon>Bivalvia</taxon>
        <taxon>Autobranchia</taxon>
        <taxon>Heteroconchia</taxon>
        <taxon>Euheterodonta</taxon>
        <taxon>Imparidentia</taxon>
        <taxon>Neoheterodontei</taxon>
        <taxon>Myida</taxon>
        <taxon>Dreissenoidea</taxon>
        <taxon>Dreissenidae</taxon>
        <taxon>Dreissena</taxon>
    </lineage>
</organism>
<evidence type="ECO:0000313" key="8">
    <source>
        <dbReference type="EMBL" id="KAH3827331.1"/>
    </source>
</evidence>
<evidence type="ECO:0000256" key="2">
    <source>
        <dbReference type="ARBA" id="ARBA00022692"/>
    </source>
</evidence>
<keyword evidence="4 5" id="KW-0472">Membrane</keyword>
<evidence type="ECO:0000259" key="7">
    <source>
        <dbReference type="Pfam" id="PF13906"/>
    </source>
</evidence>
<dbReference type="InterPro" id="IPR029485">
    <property type="entry name" value="CAT_C"/>
</dbReference>
<dbReference type="PANTHER" id="PTHR43243">
    <property type="entry name" value="INNER MEMBRANE TRANSPORTER YGJI-RELATED"/>
    <property type="match status" value="1"/>
</dbReference>
<feature type="transmembrane region" description="Helical" evidence="5">
    <location>
        <begin position="587"/>
        <end position="606"/>
    </location>
</feature>
<feature type="transmembrane region" description="Helical" evidence="5">
    <location>
        <begin position="612"/>
        <end position="630"/>
    </location>
</feature>
<feature type="transmembrane region" description="Helical" evidence="5">
    <location>
        <begin position="550"/>
        <end position="575"/>
    </location>
</feature>
<feature type="transmembrane region" description="Helical" evidence="5">
    <location>
        <begin position="224"/>
        <end position="245"/>
    </location>
</feature>
<feature type="transmembrane region" description="Helical" evidence="5">
    <location>
        <begin position="160"/>
        <end position="182"/>
    </location>
</feature>
<feature type="transmembrane region" description="Helical" evidence="5">
    <location>
        <begin position="95"/>
        <end position="116"/>
    </location>
</feature>
<keyword evidence="3 5" id="KW-1133">Transmembrane helix</keyword>
<comment type="caution">
    <text evidence="8">The sequence shown here is derived from an EMBL/GenBank/DDBJ whole genome shotgun (WGS) entry which is preliminary data.</text>
</comment>
<feature type="transmembrane region" description="Helical" evidence="5">
    <location>
        <begin position="361"/>
        <end position="380"/>
    </location>
</feature>
<evidence type="ECO:0000256" key="5">
    <source>
        <dbReference type="SAM" id="Phobius"/>
    </source>
</evidence>
<feature type="transmembrane region" description="Helical" evidence="5">
    <location>
        <begin position="524"/>
        <end position="544"/>
    </location>
</feature>
<keyword evidence="2 5" id="KW-0812">Transmembrane</keyword>
<evidence type="ECO:0008006" key="10">
    <source>
        <dbReference type="Google" id="ProtNLM"/>
    </source>
</evidence>
<name>A0A9D4JX71_DREPO</name>
<feature type="transmembrane region" description="Helical" evidence="5">
    <location>
        <begin position="386"/>
        <end position="407"/>
    </location>
</feature>
<evidence type="ECO:0000259" key="6">
    <source>
        <dbReference type="Pfam" id="PF00324"/>
    </source>
</evidence>
<feature type="domain" description="Amino acid permease/ SLC12A" evidence="6">
    <location>
        <begin position="35"/>
        <end position="409"/>
    </location>
</feature>
<dbReference type="Pfam" id="PF13906">
    <property type="entry name" value="AA_permease_C"/>
    <property type="match status" value="1"/>
</dbReference>
<dbReference type="PIRSF" id="PIRSF006060">
    <property type="entry name" value="AA_transporter"/>
    <property type="match status" value="1"/>
</dbReference>
<dbReference type="Proteomes" id="UP000828390">
    <property type="component" value="Unassembled WGS sequence"/>
</dbReference>
<feature type="transmembrane region" description="Helical" evidence="5">
    <location>
        <begin position="266"/>
        <end position="289"/>
    </location>
</feature>
<dbReference type="Gene3D" id="1.20.1740.10">
    <property type="entry name" value="Amino acid/polyamine transporter I"/>
    <property type="match status" value="2"/>
</dbReference>
<evidence type="ECO:0000313" key="9">
    <source>
        <dbReference type="Proteomes" id="UP000828390"/>
    </source>
</evidence>
<feature type="transmembrane region" description="Helical" evidence="5">
    <location>
        <begin position="189"/>
        <end position="212"/>
    </location>
</feature>
<dbReference type="EMBL" id="JAIWYP010000005">
    <property type="protein sequence ID" value="KAH3827331.1"/>
    <property type="molecule type" value="Genomic_DNA"/>
</dbReference>
<dbReference type="InterPro" id="IPR004841">
    <property type="entry name" value="AA-permease/SLC12A_dom"/>
</dbReference>
<feature type="transmembrane region" description="Helical" evidence="5">
    <location>
        <begin position="62"/>
        <end position="83"/>
    </location>
</feature>
<dbReference type="GO" id="GO:0005886">
    <property type="term" value="C:plasma membrane"/>
    <property type="evidence" value="ECO:0007669"/>
    <property type="project" value="TreeGrafter"/>
</dbReference>
<reference evidence="8" key="1">
    <citation type="journal article" date="2019" name="bioRxiv">
        <title>The Genome of the Zebra Mussel, Dreissena polymorpha: A Resource for Invasive Species Research.</title>
        <authorList>
            <person name="McCartney M.A."/>
            <person name="Auch B."/>
            <person name="Kono T."/>
            <person name="Mallez S."/>
            <person name="Zhang Y."/>
            <person name="Obille A."/>
            <person name="Becker A."/>
            <person name="Abrahante J.E."/>
            <person name="Garbe J."/>
            <person name="Badalamenti J.P."/>
            <person name="Herman A."/>
            <person name="Mangelson H."/>
            <person name="Liachko I."/>
            <person name="Sullivan S."/>
            <person name="Sone E.D."/>
            <person name="Koren S."/>
            <person name="Silverstein K.A.T."/>
            <person name="Beckman K.B."/>
            <person name="Gohl D.M."/>
        </authorList>
    </citation>
    <scope>NUCLEOTIDE SEQUENCE</scope>
    <source>
        <strain evidence="8">Duluth1</strain>
        <tissue evidence="8">Whole animal</tissue>
    </source>
</reference>
<dbReference type="Pfam" id="PF00324">
    <property type="entry name" value="AA_permease"/>
    <property type="match status" value="1"/>
</dbReference>
<dbReference type="GO" id="GO:0015189">
    <property type="term" value="F:L-lysine transmembrane transporter activity"/>
    <property type="evidence" value="ECO:0007669"/>
    <property type="project" value="TreeGrafter"/>
</dbReference>
<feature type="domain" description="Cationic amino acid transporter C-terminal" evidence="7">
    <location>
        <begin position="585"/>
        <end position="635"/>
    </location>
</feature>
<evidence type="ECO:0000256" key="1">
    <source>
        <dbReference type="ARBA" id="ARBA00004141"/>
    </source>
</evidence>
<feature type="transmembrane region" description="Helical" evidence="5">
    <location>
        <begin position="309"/>
        <end position="340"/>
    </location>
</feature>
<reference evidence="8" key="2">
    <citation type="submission" date="2020-11" db="EMBL/GenBank/DDBJ databases">
        <authorList>
            <person name="McCartney M.A."/>
            <person name="Auch B."/>
            <person name="Kono T."/>
            <person name="Mallez S."/>
            <person name="Becker A."/>
            <person name="Gohl D.M."/>
            <person name="Silverstein K.A.T."/>
            <person name="Koren S."/>
            <person name="Bechman K.B."/>
            <person name="Herman A."/>
            <person name="Abrahante J.E."/>
            <person name="Garbe J."/>
        </authorList>
    </citation>
    <scope>NUCLEOTIDE SEQUENCE</scope>
    <source>
        <strain evidence="8">Duluth1</strain>
        <tissue evidence="8">Whole animal</tissue>
    </source>
</reference>
<proteinExistence type="predicted"/>
<feature type="transmembrane region" description="Helical" evidence="5">
    <location>
        <begin position="30"/>
        <end position="56"/>
    </location>
</feature>
<dbReference type="PANTHER" id="PTHR43243:SF105">
    <property type="entry name" value="CATIONIC AMINO ACID TRANSPORTER C-TERMINAL DOMAIN-CONTAINING PROTEIN"/>
    <property type="match status" value="1"/>
</dbReference>
<dbReference type="GO" id="GO:0000064">
    <property type="term" value="F:L-ornithine transmembrane transporter activity"/>
    <property type="evidence" value="ECO:0007669"/>
    <property type="project" value="TreeGrafter"/>
</dbReference>
<keyword evidence="9" id="KW-1185">Reference proteome</keyword>
<dbReference type="AlphaFoldDB" id="A0A9D4JX71"/>
<comment type="subcellular location">
    <subcellularLocation>
        <location evidence="1">Membrane</location>
        <topology evidence="1">Multi-pass membrane protein</topology>
    </subcellularLocation>
</comment>
<evidence type="ECO:0000256" key="4">
    <source>
        <dbReference type="ARBA" id="ARBA00023136"/>
    </source>
</evidence>
<protein>
    <recommendedName>
        <fullName evidence="10">Cationic amino acid transporter C-terminal domain-containing protein</fullName>
    </recommendedName>
</protein>
<dbReference type="GO" id="GO:0097638">
    <property type="term" value="P:L-arginine import across plasma membrane"/>
    <property type="evidence" value="ECO:0007669"/>
    <property type="project" value="TreeGrafter"/>
</dbReference>
<dbReference type="GO" id="GO:0061459">
    <property type="term" value="F:L-arginine transmembrane transporter activity"/>
    <property type="evidence" value="ECO:0007669"/>
    <property type="project" value="TreeGrafter"/>
</dbReference>